<dbReference type="EMBL" id="PKUN01000027">
    <property type="protein sequence ID" value="PLX60150.1"/>
    <property type="molecule type" value="Genomic_DNA"/>
</dbReference>
<evidence type="ECO:0000313" key="3">
    <source>
        <dbReference type="Proteomes" id="UP000235015"/>
    </source>
</evidence>
<dbReference type="PROSITE" id="PS00409">
    <property type="entry name" value="PROKAR_NTER_METHYL"/>
    <property type="match status" value="1"/>
</dbReference>
<evidence type="ECO:0008006" key="4">
    <source>
        <dbReference type="Google" id="ProtNLM"/>
    </source>
</evidence>
<dbReference type="Pfam" id="PF07963">
    <property type="entry name" value="N_methyl"/>
    <property type="match status" value="1"/>
</dbReference>
<feature type="transmembrane region" description="Helical" evidence="1">
    <location>
        <begin position="33"/>
        <end position="54"/>
    </location>
</feature>
<organism evidence="2 3">
    <name type="scientific">Sedimenticola selenatireducens</name>
    <dbReference type="NCBI Taxonomy" id="191960"/>
    <lineage>
        <taxon>Bacteria</taxon>
        <taxon>Pseudomonadati</taxon>
        <taxon>Pseudomonadota</taxon>
        <taxon>Gammaproteobacteria</taxon>
        <taxon>Chromatiales</taxon>
        <taxon>Sedimenticolaceae</taxon>
        <taxon>Sedimenticola</taxon>
    </lineage>
</organism>
<protein>
    <recommendedName>
        <fullName evidence="4">Prepilin-type N-terminal cleavage/methylation domain-containing protein</fullName>
    </recommendedName>
</protein>
<name>A0A2N6CSS3_9GAMM</name>
<evidence type="ECO:0000313" key="2">
    <source>
        <dbReference type="EMBL" id="PLX60150.1"/>
    </source>
</evidence>
<gene>
    <name evidence="2" type="ORF">C0630_16640</name>
</gene>
<dbReference type="InterPro" id="IPR012902">
    <property type="entry name" value="N_methyl_site"/>
</dbReference>
<keyword evidence="1" id="KW-0472">Membrane</keyword>
<dbReference type="NCBIfam" id="TIGR02532">
    <property type="entry name" value="IV_pilin_GFxxxE"/>
    <property type="match status" value="1"/>
</dbReference>
<comment type="caution">
    <text evidence="2">The sequence shown here is derived from an EMBL/GenBank/DDBJ whole genome shotgun (WGS) entry which is preliminary data.</text>
</comment>
<dbReference type="AlphaFoldDB" id="A0A2N6CSS3"/>
<sequence length="64" mass="6759">MTHMPGNRLVTNVCRVAGHAGGPAFRAMRGVTLIELLVVLVLIGAVLMVTMPVFSKGAQSLEAR</sequence>
<reference evidence="2 3" key="1">
    <citation type="submission" date="2017-11" db="EMBL/GenBank/DDBJ databases">
        <title>Genome-resolved metagenomics identifies genetic mobility, metabolic interactions, and unexpected diversity in perchlorate-reducing communities.</title>
        <authorList>
            <person name="Barnum T.P."/>
            <person name="Figueroa I.A."/>
            <person name="Carlstrom C.I."/>
            <person name="Lucas L.N."/>
            <person name="Engelbrektson A.L."/>
            <person name="Coates J.D."/>
        </authorList>
    </citation>
    <scope>NUCLEOTIDE SEQUENCE [LARGE SCALE GENOMIC DNA]</scope>
    <source>
        <strain evidence="2">BM301</strain>
    </source>
</reference>
<proteinExistence type="predicted"/>
<keyword evidence="1" id="KW-1133">Transmembrane helix</keyword>
<evidence type="ECO:0000256" key="1">
    <source>
        <dbReference type="SAM" id="Phobius"/>
    </source>
</evidence>
<keyword evidence="1" id="KW-0812">Transmembrane</keyword>
<dbReference type="Proteomes" id="UP000235015">
    <property type="component" value="Unassembled WGS sequence"/>
</dbReference>
<accession>A0A2N6CSS3</accession>